<dbReference type="Pfam" id="PF09551">
    <property type="entry name" value="Spore_II_R"/>
    <property type="match status" value="1"/>
</dbReference>
<dbReference type="InterPro" id="IPR014202">
    <property type="entry name" value="Spore_II_R"/>
</dbReference>
<organism evidence="1 2">
    <name type="scientific">Formimonas warabiya</name>
    <dbReference type="NCBI Taxonomy" id="1761012"/>
    <lineage>
        <taxon>Bacteria</taxon>
        <taxon>Bacillati</taxon>
        <taxon>Bacillota</taxon>
        <taxon>Clostridia</taxon>
        <taxon>Eubacteriales</taxon>
        <taxon>Peptococcaceae</taxon>
        <taxon>Candidatus Formimonas</taxon>
    </lineage>
</organism>
<protein>
    <submittedName>
        <fullName evidence="1">Stage II sporulation protein R</fullName>
    </submittedName>
</protein>
<dbReference type="OrthoDB" id="9793324at2"/>
<dbReference type="EMBL" id="CP017634">
    <property type="protein sequence ID" value="ATW25032.1"/>
    <property type="molecule type" value="Genomic_DNA"/>
</dbReference>
<reference evidence="1 2" key="1">
    <citation type="submission" date="2016-10" db="EMBL/GenBank/DDBJ databases">
        <title>Complete Genome Sequence of Peptococcaceae strain DCMF.</title>
        <authorList>
            <person name="Edwards R.J."/>
            <person name="Holland S.I."/>
            <person name="Deshpande N.P."/>
            <person name="Wong Y.K."/>
            <person name="Ertan H."/>
            <person name="Manefield M."/>
            <person name="Russell T.L."/>
            <person name="Lee M.J."/>
        </authorList>
    </citation>
    <scope>NUCLEOTIDE SEQUENCE [LARGE SCALE GENOMIC DNA]</scope>
    <source>
        <strain evidence="1 2">DCMF</strain>
    </source>
</reference>
<dbReference type="AlphaFoldDB" id="A0A3G1KRC4"/>
<name>A0A3G1KRC4_FORW1</name>
<keyword evidence="2" id="KW-1185">Reference proteome</keyword>
<dbReference type="RefSeq" id="WP_148134275.1">
    <property type="nucleotide sequence ID" value="NZ_CP017634.1"/>
</dbReference>
<dbReference type="Proteomes" id="UP000323521">
    <property type="component" value="Chromosome"/>
</dbReference>
<sequence length="211" mass="23318">MLNRKKIGMILIALAIGIGGFVLAYREYIAPPLAANNLIRLHVIANSDSVYDQKVKLLVRDQVIKLMAPYFKEAETVEEARAMAVKQIPQIKKSADLYLASLGVGYDASVKLGDFDFPAKAYGDLVLPSGRYEALRVVLGEGSGRNWWCVLYPPLCFIDISSTLAVQVGDLPDRMEEAQPVNAQPAHVVIRFKILDEVKSLFGKRSLARAK</sequence>
<proteinExistence type="predicted"/>
<accession>A0A3G1KRC4</accession>
<dbReference type="NCBIfam" id="TIGR02837">
    <property type="entry name" value="spore_II_R"/>
    <property type="match status" value="1"/>
</dbReference>
<evidence type="ECO:0000313" key="1">
    <source>
        <dbReference type="EMBL" id="ATW25032.1"/>
    </source>
</evidence>
<gene>
    <name evidence="1" type="ORF">DCMF_09810</name>
</gene>
<evidence type="ECO:0000313" key="2">
    <source>
        <dbReference type="Proteomes" id="UP000323521"/>
    </source>
</evidence>
<dbReference type="KEGG" id="fwa:DCMF_09810"/>